<evidence type="ECO:0000256" key="2">
    <source>
        <dbReference type="ARBA" id="ARBA00022737"/>
    </source>
</evidence>
<evidence type="ECO:0000313" key="5">
    <source>
        <dbReference type="EMBL" id="KAB8340720.1"/>
    </source>
</evidence>
<evidence type="ECO:0000313" key="6">
    <source>
        <dbReference type="Proteomes" id="UP000327013"/>
    </source>
</evidence>
<keyword evidence="6" id="KW-1185">Reference proteome</keyword>
<dbReference type="InterPro" id="IPR032675">
    <property type="entry name" value="LRR_dom_sf"/>
</dbReference>
<dbReference type="PANTHER" id="PTHR47186">
    <property type="entry name" value="LEUCINE-RICH REPEAT-CONTAINING PROTEIN 57"/>
    <property type="match status" value="1"/>
</dbReference>
<sequence>MEPTGPEAGWSTHEDPSFWPWLTDDALSPSQTHESLSNSLRSTSNQRNSGSNVASNSSVKNDDTFVLCHLFQKEEFDDIKEDKIYTSVSSSHITAKSSYADNLDPLDLNADPPDLPKEVLLQFDELSVIKSDQREWFFFCRTDAELDLHLLNLDQKDEKAYMEPTGPEAGWSTHEDPSFWPWLTHVALSPSQTHESLSHSLRSTSNQLNSGSNVASNSSVKNDANLFPPEAKQLDTFVLCHLFQKEEFDDIKEDKIYTSVSSSHITAKSSYADNLDPLDLNADPPDLPKEIFYGNLLQRKGIEKRITSESQGMVFEVEALEMKSSSGEKIEEIGVEFEASRQDKKFEIEEIGIEPETSYIDRKTFSIVQCEAHQSCLMWGGLGLTETPKEEYWKNAKKIYLMDNELSVLPKNPRCPVLSTLLLQRNYKLRTIPPSFFDYMPALQLLNLSRTGIKSLPESILRLVSLKRLFLNDCHCFMILSPKVGKLKQLEVLDLEGTNIMDLPNEIKKLTNLTCLKVSLYACMSNGRRAMQSDVVVACGIISALSHLEELMINVNPDDKRWNACVEAIVSEVEVIIDATDAHEEDSEENAHEEDNEADAHEEDDDADAHEISLHYMPGLVSISSGLHIAPRLEWLSFYNCPNLKHLLIEEVYSKYLKKIKGEWNWWVALKWRSGRPSYLDDIFIPINI</sequence>
<keyword evidence="1" id="KW-0433">Leucine-rich repeat</keyword>
<dbReference type="Proteomes" id="UP000327013">
    <property type="component" value="Unassembled WGS sequence"/>
</dbReference>
<feature type="region of interest" description="Disordered" evidence="3">
    <location>
        <begin position="194"/>
        <end position="217"/>
    </location>
</feature>
<feature type="region of interest" description="Disordered" evidence="3">
    <location>
        <begin position="1"/>
        <end position="57"/>
    </location>
</feature>
<feature type="compositionally biased region" description="Low complexity" evidence="3">
    <location>
        <begin position="48"/>
        <end position="57"/>
    </location>
</feature>
<feature type="domain" description="Disease resistance R13L4/SHOC-2-like LRR" evidence="4">
    <location>
        <begin position="401"/>
        <end position="561"/>
    </location>
</feature>
<dbReference type="Pfam" id="PF23598">
    <property type="entry name" value="LRR_14"/>
    <property type="match status" value="1"/>
</dbReference>
<comment type="caution">
    <text evidence="5">The sequence shown here is derived from an EMBL/GenBank/DDBJ whole genome shotgun (WGS) entry which is preliminary data.</text>
</comment>
<keyword evidence="2" id="KW-0677">Repeat</keyword>
<evidence type="ECO:0000256" key="3">
    <source>
        <dbReference type="SAM" id="MobiDB-lite"/>
    </source>
</evidence>
<dbReference type="SMART" id="SM00369">
    <property type="entry name" value="LRR_TYP"/>
    <property type="match status" value="2"/>
</dbReference>
<dbReference type="EMBL" id="VIBQ01000011">
    <property type="protein sequence ID" value="KAB8340720.1"/>
    <property type="molecule type" value="Genomic_DNA"/>
</dbReference>
<name>A0A5N6KS51_9ROSI</name>
<organism evidence="5 6">
    <name type="scientific">Carpinus fangiana</name>
    <dbReference type="NCBI Taxonomy" id="176857"/>
    <lineage>
        <taxon>Eukaryota</taxon>
        <taxon>Viridiplantae</taxon>
        <taxon>Streptophyta</taxon>
        <taxon>Embryophyta</taxon>
        <taxon>Tracheophyta</taxon>
        <taxon>Spermatophyta</taxon>
        <taxon>Magnoliopsida</taxon>
        <taxon>eudicotyledons</taxon>
        <taxon>Gunneridae</taxon>
        <taxon>Pentapetalae</taxon>
        <taxon>rosids</taxon>
        <taxon>fabids</taxon>
        <taxon>Fagales</taxon>
        <taxon>Betulaceae</taxon>
        <taxon>Carpinus</taxon>
    </lineage>
</organism>
<dbReference type="InterPro" id="IPR055414">
    <property type="entry name" value="LRR_R13L4/SHOC2-like"/>
</dbReference>
<dbReference type="Gene3D" id="3.80.10.10">
    <property type="entry name" value="Ribonuclease Inhibitor"/>
    <property type="match status" value="1"/>
</dbReference>
<dbReference type="PANTHER" id="PTHR47186:SF14">
    <property type="entry name" value="PROTEIN KINASE DOMAIN-CONTAINING PROTEIN"/>
    <property type="match status" value="1"/>
</dbReference>
<reference evidence="5 6" key="1">
    <citation type="submission" date="2019-06" db="EMBL/GenBank/DDBJ databases">
        <title>A chromosomal-level reference genome of Carpinus fangiana (Coryloideae, Betulaceae).</title>
        <authorList>
            <person name="Yang X."/>
            <person name="Wang Z."/>
            <person name="Zhang L."/>
            <person name="Hao G."/>
            <person name="Liu J."/>
            <person name="Yang Y."/>
        </authorList>
    </citation>
    <scope>NUCLEOTIDE SEQUENCE [LARGE SCALE GENOMIC DNA]</scope>
    <source>
        <strain evidence="5">Cfa_2016G</strain>
        <tissue evidence="5">Leaf</tissue>
    </source>
</reference>
<dbReference type="SUPFAM" id="SSF52058">
    <property type="entry name" value="L domain-like"/>
    <property type="match status" value="1"/>
</dbReference>
<feature type="region of interest" description="Disordered" evidence="3">
    <location>
        <begin position="581"/>
        <end position="605"/>
    </location>
</feature>
<proteinExistence type="predicted"/>
<feature type="compositionally biased region" description="Polar residues" evidence="3">
    <location>
        <begin position="194"/>
        <end position="208"/>
    </location>
</feature>
<dbReference type="AlphaFoldDB" id="A0A5N6KS51"/>
<evidence type="ECO:0000256" key="1">
    <source>
        <dbReference type="ARBA" id="ARBA00022614"/>
    </source>
</evidence>
<protein>
    <recommendedName>
        <fullName evidence="4">Disease resistance R13L4/SHOC-2-like LRR domain-containing protein</fullName>
    </recommendedName>
</protein>
<feature type="compositionally biased region" description="Polar residues" evidence="3">
    <location>
        <begin position="28"/>
        <end position="47"/>
    </location>
</feature>
<dbReference type="OrthoDB" id="1938824at2759"/>
<accession>A0A5N6KS51</accession>
<feature type="compositionally biased region" description="Acidic residues" evidence="3">
    <location>
        <begin position="583"/>
        <end position="605"/>
    </location>
</feature>
<dbReference type="InterPro" id="IPR003591">
    <property type="entry name" value="Leu-rich_rpt_typical-subtyp"/>
</dbReference>
<gene>
    <name evidence="5" type="ORF">FH972_022283</name>
</gene>
<evidence type="ECO:0000259" key="4">
    <source>
        <dbReference type="Pfam" id="PF23598"/>
    </source>
</evidence>